<gene>
    <name evidence="2" type="ORF">K460DRAFT_247010</name>
</gene>
<dbReference type="GeneID" id="63844603"/>
<keyword evidence="3" id="KW-1185">Reference proteome</keyword>
<feature type="non-terminal residue" evidence="2">
    <location>
        <position position="479"/>
    </location>
</feature>
<feature type="region of interest" description="Disordered" evidence="1">
    <location>
        <begin position="115"/>
        <end position="139"/>
    </location>
</feature>
<comment type="caution">
    <text evidence="2">The sequence shown here is derived from an EMBL/GenBank/DDBJ whole genome shotgun (WGS) entry which is preliminary data.</text>
</comment>
<sequence>RHDTSSSTGSAKALPQGHWELELSGNCPSCHHHHKSTKVHVRASGDSNHVCDMGEIYCEKCKRLWLDFGRRNSTRLSLVSVKTIEPDPLEKDFHSTLVKMIRPITTVATLSPTLADIPESSSASPSREPSLRSNSRRGIRVTSPSIASNAITEHHSAADANSLTFPSAQKTKASLGRAHAARTSFLSQVSSRIRDKFPLLKTSRLTTWMKSSQGDKLSPNRRGKLPVSEPGFSPVIPALHAPVTGSVEAQVHTGPTAKKEPDVVDVFTPSTTAVEALESLKILDHEEIRAMNREQRINWMRGKLTAFKRDAMPFHPSSVPIMVDLQPDPSTPPTRHDSELAFVGNNFGSFHYWETFRGSNATLNGWPPSMSEPPLSEADTARDRHGSSSTRPRSFQGVVQDWQQIRQNRAEARRSFDSAATGGAVRSITAARGRGPNRLSRTSMGRPEPFVSQVQLPLHEESEQPSGQEQIRSSSPSLP</sequence>
<accession>A0A9P4GEZ9</accession>
<proteinExistence type="predicted"/>
<feature type="compositionally biased region" description="Low complexity" evidence="1">
    <location>
        <begin position="118"/>
        <end position="133"/>
    </location>
</feature>
<name>A0A9P4GEZ9_9PLEO</name>
<evidence type="ECO:0000313" key="2">
    <source>
        <dbReference type="EMBL" id="KAF1844350.1"/>
    </source>
</evidence>
<dbReference type="AlphaFoldDB" id="A0A9P4GEZ9"/>
<feature type="region of interest" description="Disordered" evidence="1">
    <location>
        <begin position="364"/>
        <end position="396"/>
    </location>
</feature>
<dbReference type="Proteomes" id="UP000800039">
    <property type="component" value="Unassembled WGS sequence"/>
</dbReference>
<dbReference type="RefSeq" id="XP_040786913.1">
    <property type="nucleotide sequence ID" value="XM_040927350.1"/>
</dbReference>
<organism evidence="2 3">
    <name type="scientific">Cucurbitaria berberidis CBS 394.84</name>
    <dbReference type="NCBI Taxonomy" id="1168544"/>
    <lineage>
        <taxon>Eukaryota</taxon>
        <taxon>Fungi</taxon>
        <taxon>Dikarya</taxon>
        <taxon>Ascomycota</taxon>
        <taxon>Pezizomycotina</taxon>
        <taxon>Dothideomycetes</taxon>
        <taxon>Pleosporomycetidae</taxon>
        <taxon>Pleosporales</taxon>
        <taxon>Pleosporineae</taxon>
        <taxon>Cucurbitariaceae</taxon>
        <taxon>Cucurbitaria</taxon>
    </lineage>
</organism>
<feature type="region of interest" description="Disordered" evidence="1">
    <location>
        <begin position="409"/>
        <end position="479"/>
    </location>
</feature>
<reference evidence="2" key="1">
    <citation type="submission" date="2020-01" db="EMBL/GenBank/DDBJ databases">
        <authorList>
            <consortium name="DOE Joint Genome Institute"/>
            <person name="Haridas S."/>
            <person name="Albert R."/>
            <person name="Binder M."/>
            <person name="Bloem J."/>
            <person name="Labutti K."/>
            <person name="Salamov A."/>
            <person name="Andreopoulos B."/>
            <person name="Baker S.E."/>
            <person name="Barry K."/>
            <person name="Bills G."/>
            <person name="Bluhm B.H."/>
            <person name="Cannon C."/>
            <person name="Castanera R."/>
            <person name="Culley D.E."/>
            <person name="Daum C."/>
            <person name="Ezra D."/>
            <person name="Gonzalez J.B."/>
            <person name="Henrissat B."/>
            <person name="Kuo A."/>
            <person name="Liang C."/>
            <person name="Lipzen A."/>
            <person name="Lutzoni F."/>
            <person name="Magnuson J."/>
            <person name="Mondo S."/>
            <person name="Nolan M."/>
            <person name="Ohm R."/>
            <person name="Pangilinan J."/>
            <person name="Park H.-J."/>
            <person name="Ramirez L."/>
            <person name="Alfaro M."/>
            <person name="Sun H."/>
            <person name="Tritt A."/>
            <person name="Yoshinaga Y."/>
            <person name="Zwiers L.-H."/>
            <person name="Turgeon B.G."/>
            <person name="Goodwin S.B."/>
            <person name="Spatafora J.W."/>
            <person name="Crous P.W."/>
            <person name="Grigoriev I.V."/>
        </authorList>
    </citation>
    <scope>NUCLEOTIDE SEQUENCE</scope>
    <source>
        <strain evidence="2">CBS 394.84</strain>
    </source>
</reference>
<dbReference type="OrthoDB" id="3945111at2759"/>
<feature type="compositionally biased region" description="Polar residues" evidence="1">
    <location>
        <begin position="464"/>
        <end position="479"/>
    </location>
</feature>
<feature type="non-terminal residue" evidence="2">
    <location>
        <position position="1"/>
    </location>
</feature>
<dbReference type="EMBL" id="ML976617">
    <property type="protein sequence ID" value="KAF1844350.1"/>
    <property type="molecule type" value="Genomic_DNA"/>
</dbReference>
<evidence type="ECO:0000256" key="1">
    <source>
        <dbReference type="SAM" id="MobiDB-lite"/>
    </source>
</evidence>
<protein>
    <submittedName>
        <fullName evidence="2">Uncharacterized protein</fullName>
    </submittedName>
</protein>
<evidence type="ECO:0000313" key="3">
    <source>
        <dbReference type="Proteomes" id="UP000800039"/>
    </source>
</evidence>